<dbReference type="Gene3D" id="3.40.50.300">
    <property type="entry name" value="P-loop containing nucleotide triphosphate hydrolases"/>
    <property type="match status" value="2"/>
</dbReference>
<dbReference type="GO" id="GO:0016887">
    <property type="term" value="F:ATP hydrolysis activity"/>
    <property type="evidence" value="ECO:0007669"/>
    <property type="project" value="InterPro"/>
</dbReference>
<dbReference type="InterPro" id="IPR027417">
    <property type="entry name" value="P-loop_NTPase"/>
</dbReference>
<dbReference type="AlphaFoldDB" id="A0A5J9WKP8"/>
<evidence type="ECO:0000256" key="5">
    <source>
        <dbReference type="RuleBase" id="RU003651"/>
    </source>
</evidence>
<dbReference type="OrthoDB" id="10251412at2759"/>
<dbReference type="InterPro" id="IPR003593">
    <property type="entry name" value="AAA+_ATPase"/>
</dbReference>
<dbReference type="Pfam" id="PF00004">
    <property type="entry name" value="AAA"/>
    <property type="match status" value="2"/>
</dbReference>
<evidence type="ECO:0000256" key="3">
    <source>
        <dbReference type="ARBA" id="ARBA00022842"/>
    </source>
</evidence>
<keyword evidence="9" id="KW-1185">Reference proteome</keyword>
<dbReference type="Pfam" id="PF14363">
    <property type="entry name" value="AAA_assoc"/>
    <property type="match status" value="1"/>
</dbReference>
<evidence type="ECO:0000313" key="9">
    <source>
        <dbReference type="Proteomes" id="UP000324897"/>
    </source>
</evidence>
<reference evidence="8 9" key="1">
    <citation type="journal article" date="2019" name="Sci. Rep.">
        <title>A high-quality genome of Eragrostis curvula grass provides insights into Poaceae evolution and supports new strategies to enhance forage quality.</title>
        <authorList>
            <person name="Carballo J."/>
            <person name="Santos B.A.C.M."/>
            <person name="Zappacosta D."/>
            <person name="Garbus I."/>
            <person name="Selva J.P."/>
            <person name="Gallo C.A."/>
            <person name="Diaz A."/>
            <person name="Albertini E."/>
            <person name="Caccamo M."/>
            <person name="Echenique V."/>
        </authorList>
    </citation>
    <scope>NUCLEOTIDE SEQUENCE [LARGE SCALE GENOMIC DNA]</scope>
    <source>
        <strain evidence="9">cv. Victoria</strain>
        <tissue evidence="8">Leaf</tissue>
    </source>
</reference>
<evidence type="ECO:0000259" key="7">
    <source>
        <dbReference type="SMART" id="SM00382"/>
    </source>
</evidence>
<dbReference type="SMART" id="SM00382">
    <property type="entry name" value="AAA"/>
    <property type="match status" value="1"/>
</dbReference>
<feature type="domain" description="AAA+ ATPase" evidence="7">
    <location>
        <begin position="216"/>
        <end position="323"/>
    </location>
</feature>
<evidence type="ECO:0000313" key="8">
    <source>
        <dbReference type="EMBL" id="TVU48819.1"/>
    </source>
</evidence>
<comment type="similarity">
    <text evidence="2">Belongs to the AAA ATPase family. BCS1 subfamily.</text>
</comment>
<dbReference type="Pfam" id="PF25568">
    <property type="entry name" value="AAA_lid_At3g28540"/>
    <property type="match status" value="1"/>
</dbReference>
<feature type="region of interest" description="Disordered" evidence="6">
    <location>
        <begin position="394"/>
        <end position="420"/>
    </location>
</feature>
<comment type="catalytic activity">
    <reaction evidence="4">
        <text>ATP + H2O = ADP + phosphate + H(+)</text>
        <dbReference type="Rhea" id="RHEA:13065"/>
        <dbReference type="ChEBI" id="CHEBI:15377"/>
        <dbReference type="ChEBI" id="CHEBI:15378"/>
        <dbReference type="ChEBI" id="CHEBI:30616"/>
        <dbReference type="ChEBI" id="CHEBI:43474"/>
        <dbReference type="ChEBI" id="CHEBI:456216"/>
    </reaction>
</comment>
<feature type="non-terminal residue" evidence="8">
    <location>
        <position position="1"/>
    </location>
</feature>
<dbReference type="Gene3D" id="6.10.280.40">
    <property type="match status" value="1"/>
</dbReference>
<evidence type="ECO:0000256" key="6">
    <source>
        <dbReference type="SAM" id="MobiDB-lite"/>
    </source>
</evidence>
<gene>
    <name evidence="8" type="ORF">EJB05_00097</name>
</gene>
<dbReference type="InterPro" id="IPR050747">
    <property type="entry name" value="Mitochondrial_chaperone_BCS1"/>
</dbReference>
<keyword evidence="5" id="KW-0547">Nucleotide-binding</keyword>
<accession>A0A5J9WKP8</accession>
<dbReference type="Gramene" id="TVU48819">
    <property type="protein sequence ID" value="TVU48819"/>
    <property type="gene ID" value="EJB05_00097"/>
</dbReference>
<feature type="compositionally biased region" description="Basic and acidic residues" evidence="6">
    <location>
        <begin position="394"/>
        <end position="412"/>
    </location>
</feature>
<dbReference type="GO" id="GO:0005524">
    <property type="term" value="F:ATP binding"/>
    <property type="evidence" value="ECO:0007669"/>
    <property type="project" value="UniProtKB-KW"/>
</dbReference>
<sequence length="420" mass="48608">MAPVAARWLELLGYVPAVVTNRIKKFFQYFDKYLQITINEYSAESFHRSDFFKNVEAYLSDACASRGRKLKAELCMDFKKLQVNIDDNDEVTDSFEGATLWWYAGTKERGPRDMTEPPRYFRLVFDQCHRDLVVNSYLPKHVLDRGRAVILENRRRRLFTNISSNNSSKIWSHVPFEHTATFETLAMDPLKKAAIKADLEAFMESKDDYAKVGKPWKRGYLLYGPPGTGKSSMIAATANFLDYDIYDLELTTVKSNIQLRRLFIETTANKVTLSGLLNFIDGLWSACGGERIIVFTTNHLNKLDPALIRPGRMDMHIEMSYCTFEVFKILAKNYLHIEEHEHEHEHELFGEIRHLLDETKITPAVVAETLMSKKRKRESNGDCLTGLVETMNKAKQDAAVAKPKEEQEETKAKRWQRRRK</sequence>
<proteinExistence type="inferred from homology"/>
<dbReference type="EMBL" id="RWGY01000002">
    <property type="protein sequence ID" value="TVU48819.1"/>
    <property type="molecule type" value="Genomic_DNA"/>
</dbReference>
<keyword evidence="3" id="KW-0460">Magnesium</keyword>
<evidence type="ECO:0000256" key="2">
    <source>
        <dbReference type="ARBA" id="ARBA00007448"/>
    </source>
</evidence>
<dbReference type="PANTHER" id="PTHR23070">
    <property type="entry name" value="BCS1 AAA-TYPE ATPASE"/>
    <property type="match status" value="1"/>
</dbReference>
<organism evidence="8 9">
    <name type="scientific">Eragrostis curvula</name>
    <name type="common">weeping love grass</name>
    <dbReference type="NCBI Taxonomy" id="38414"/>
    <lineage>
        <taxon>Eukaryota</taxon>
        <taxon>Viridiplantae</taxon>
        <taxon>Streptophyta</taxon>
        <taxon>Embryophyta</taxon>
        <taxon>Tracheophyta</taxon>
        <taxon>Spermatophyta</taxon>
        <taxon>Magnoliopsida</taxon>
        <taxon>Liliopsida</taxon>
        <taxon>Poales</taxon>
        <taxon>Poaceae</taxon>
        <taxon>PACMAD clade</taxon>
        <taxon>Chloridoideae</taxon>
        <taxon>Eragrostideae</taxon>
        <taxon>Eragrostidinae</taxon>
        <taxon>Eragrostis</taxon>
    </lineage>
</organism>
<evidence type="ECO:0000256" key="1">
    <source>
        <dbReference type="ARBA" id="ARBA00001946"/>
    </source>
</evidence>
<dbReference type="InterPro" id="IPR025753">
    <property type="entry name" value="AAA_N_dom"/>
</dbReference>
<protein>
    <recommendedName>
        <fullName evidence="7">AAA+ ATPase domain-containing protein</fullName>
    </recommendedName>
</protein>
<dbReference type="InterPro" id="IPR003960">
    <property type="entry name" value="ATPase_AAA_CS"/>
</dbReference>
<comment type="caution">
    <text evidence="8">The sequence shown here is derived from an EMBL/GenBank/DDBJ whole genome shotgun (WGS) entry which is preliminary data.</text>
</comment>
<keyword evidence="5" id="KW-0067">ATP-binding</keyword>
<dbReference type="GO" id="GO:0006950">
    <property type="term" value="P:response to stress"/>
    <property type="evidence" value="ECO:0007669"/>
    <property type="project" value="UniProtKB-ARBA"/>
</dbReference>
<evidence type="ECO:0000256" key="4">
    <source>
        <dbReference type="ARBA" id="ARBA00049360"/>
    </source>
</evidence>
<dbReference type="InterPro" id="IPR058017">
    <property type="entry name" value="At3g28540-like_C"/>
</dbReference>
<dbReference type="PROSITE" id="PS00674">
    <property type="entry name" value="AAA"/>
    <property type="match status" value="1"/>
</dbReference>
<dbReference type="SUPFAM" id="SSF52540">
    <property type="entry name" value="P-loop containing nucleoside triphosphate hydrolases"/>
    <property type="match status" value="1"/>
</dbReference>
<dbReference type="InterPro" id="IPR003959">
    <property type="entry name" value="ATPase_AAA_core"/>
</dbReference>
<comment type="cofactor">
    <cofactor evidence="1">
        <name>Mg(2+)</name>
        <dbReference type="ChEBI" id="CHEBI:18420"/>
    </cofactor>
</comment>
<name>A0A5J9WKP8_9POAL</name>
<dbReference type="Proteomes" id="UP000324897">
    <property type="component" value="Chromosome 6"/>
</dbReference>